<dbReference type="Proteomes" id="UP000502179">
    <property type="component" value="Chromosome"/>
</dbReference>
<dbReference type="InterPro" id="IPR036291">
    <property type="entry name" value="NAD(P)-bd_dom_sf"/>
</dbReference>
<sequence length="297" mass="32414">MKVFVTGGTGFVGRTLLRILKSSGHQAVALVRAGSEAKVPPGVEIVSGDVLEDSSVLALKMAGCQAVIHLVGIIREFPRKGITFERLHPQATRNIVAAAKEAGIQRYLHMASLGTRPGATSAYHQSKWAAEEIVRDSGLDWTIFRPSVIFGPEDSFVNLLADLIRKSPFLPVIGDGNYRLQPVAVEVVAQAFVKALNLPETIGKTFEVCGPSPLTYNEIVRAVAQALSRRVVLIHLPVSLMRLAASLLGGFAFFPLTTDQITMLLEENVCQNTEVFYQTFDLPRVDFREGIARYLGK</sequence>
<dbReference type="EMBL" id="CP048877">
    <property type="protein sequence ID" value="QIJ71460.1"/>
    <property type="molecule type" value="Genomic_DNA"/>
</dbReference>
<dbReference type="InterPro" id="IPR051207">
    <property type="entry name" value="ComplexI_NDUFA9_subunit"/>
</dbReference>
<gene>
    <name evidence="1" type="ORF">G4V39_03845</name>
</gene>
<name>A0A6G7PV14_9BACT</name>
<dbReference type="Gene3D" id="3.40.50.720">
    <property type="entry name" value="NAD(P)-binding Rossmann-like Domain"/>
    <property type="match status" value="1"/>
</dbReference>
<dbReference type="AlphaFoldDB" id="A0A6G7PV14"/>
<dbReference type="FunFam" id="3.40.50.720:FF:000702">
    <property type="entry name" value="NADH dehydrogenase (Ubiquinone)"/>
    <property type="match status" value="1"/>
</dbReference>
<dbReference type="RefSeq" id="WP_166031680.1">
    <property type="nucleotide sequence ID" value="NZ_CP048877.1"/>
</dbReference>
<keyword evidence="2" id="KW-1185">Reference proteome</keyword>
<dbReference type="SUPFAM" id="SSF51735">
    <property type="entry name" value="NAD(P)-binding Rossmann-fold domains"/>
    <property type="match status" value="1"/>
</dbReference>
<dbReference type="GO" id="GO:0044877">
    <property type="term" value="F:protein-containing complex binding"/>
    <property type="evidence" value="ECO:0007669"/>
    <property type="project" value="TreeGrafter"/>
</dbReference>
<dbReference type="InterPro" id="IPR016040">
    <property type="entry name" value="NAD(P)-bd_dom"/>
</dbReference>
<dbReference type="KEGG" id="tav:G4V39_03845"/>
<proteinExistence type="predicted"/>
<evidence type="ECO:0000313" key="2">
    <source>
        <dbReference type="Proteomes" id="UP000502179"/>
    </source>
</evidence>
<dbReference type="Pfam" id="PF13460">
    <property type="entry name" value="NAD_binding_10"/>
    <property type="match status" value="1"/>
</dbReference>
<evidence type="ECO:0000313" key="1">
    <source>
        <dbReference type="EMBL" id="QIJ71460.1"/>
    </source>
</evidence>
<dbReference type="PANTHER" id="PTHR12126:SF11">
    <property type="entry name" value="NADH DEHYDROGENASE [UBIQUINONE] 1 ALPHA SUBCOMPLEX SUBUNIT 9, MITOCHONDRIAL"/>
    <property type="match status" value="1"/>
</dbReference>
<protein>
    <submittedName>
        <fullName evidence="1">Complex I NDUFA9 subunit family protein</fullName>
    </submittedName>
</protein>
<organism evidence="1 2">
    <name type="scientific">Thermosulfuriphilus ammonigenes</name>
    <dbReference type="NCBI Taxonomy" id="1936021"/>
    <lineage>
        <taxon>Bacteria</taxon>
        <taxon>Pseudomonadati</taxon>
        <taxon>Thermodesulfobacteriota</taxon>
        <taxon>Thermodesulfobacteria</taxon>
        <taxon>Thermodesulfobacteriales</taxon>
        <taxon>Thermodesulfobacteriaceae</taxon>
        <taxon>Thermosulfuriphilus</taxon>
    </lineage>
</organism>
<dbReference type="PANTHER" id="PTHR12126">
    <property type="entry name" value="NADH-UBIQUINONE OXIDOREDUCTASE 39 KDA SUBUNIT-RELATED"/>
    <property type="match status" value="1"/>
</dbReference>
<dbReference type="CDD" id="cd05271">
    <property type="entry name" value="NDUFA9_like_SDR_a"/>
    <property type="match status" value="1"/>
</dbReference>
<accession>A0A6G7PV14</accession>
<reference evidence="1 2" key="1">
    <citation type="submission" date="2020-02" db="EMBL/GenBank/DDBJ databases">
        <title>Genome analysis of Thermosulfuriphilus ammonigenes ST65T, an anaerobic thermophilic chemolithoautotrophic bacterium isolated from a deep-sea hydrothermal vent.</title>
        <authorList>
            <person name="Slobodkina G."/>
            <person name="Allioux M."/>
            <person name="Merkel A."/>
            <person name="Alain K."/>
            <person name="Jebbar M."/>
            <person name="Slobodkin A."/>
        </authorList>
    </citation>
    <scope>NUCLEOTIDE SEQUENCE [LARGE SCALE GENOMIC DNA]</scope>
    <source>
        <strain evidence="1 2">ST65</strain>
    </source>
</reference>